<evidence type="ECO:0008006" key="6">
    <source>
        <dbReference type="Google" id="ProtNLM"/>
    </source>
</evidence>
<dbReference type="InterPro" id="IPR001789">
    <property type="entry name" value="Sig_transdc_resp-reg_receiver"/>
</dbReference>
<dbReference type="PROSITE" id="PS50930">
    <property type="entry name" value="HTH_LYTTR"/>
    <property type="match status" value="1"/>
</dbReference>
<dbReference type="PROSITE" id="PS50110">
    <property type="entry name" value="RESPONSE_REGULATORY"/>
    <property type="match status" value="1"/>
</dbReference>
<feature type="domain" description="Response regulatory" evidence="2">
    <location>
        <begin position="1"/>
        <end position="58"/>
    </location>
</feature>
<dbReference type="Pfam" id="PF04397">
    <property type="entry name" value="LytTR"/>
    <property type="match status" value="1"/>
</dbReference>
<keyword evidence="5" id="KW-1185">Reference proteome</keyword>
<feature type="domain" description="HTH LytTR-type" evidence="3">
    <location>
        <begin position="82"/>
        <end position="177"/>
    </location>
</feature>
<evidence type="ECO:0000256" key="1">
    <source>
        <dbReference type="PROSITE-ProRule" id="PRU00169"/>
    </source>
</evidence>
<gene>
    <name evidence="4" type="ORF">BC349_06380</name>
</gene>
<evidence type="ECO:0000313" key="5">
    <source>
        <dbReference type="Proteomes" id="UP000765802"/>
    </source>
</evidence>
<dbReference type="RefSeq" id="WP_187255879.1">
    <property type="nucleotide sequence ID" value="NZ_JBHULF010000006.1"/>
</dbReference>
<proteinExistence type="predicted"/>
<dbReference type="EMBL" id="MBUA01000001">
    <property type="protein sequence ID" value="MBC6490585.1"/>
    <property type="molecule type" value="Genomic_DNA"/>
</dbReference>
<dbReference type="Gene3D" id="3.40.50.2300">
    <property type="match status" value="1"/>
</dbReference>
<dbReference type="SUPFAM" id="SSF52172">
    <property type="entry name" value="CheY-like"/>
    <property type="match status" value="1"/>
</dbReference>
<protein>
    <recommendedName>
        <fullName evidence="6">DNA-binding response regulator</fullName>
    </recommendedName>
</protein>
<dbReference type="InterPro" id="IPR007492">
    <property type="entry name" value="LytTR_DNA-bd_dom"/>
</dbReference>
<name>A0ABR7M774_9BACT</name>
<dbReference type="Proteomes" id="UP000765802">
    <property type="component" value="Unassembled WGS sequence"/>
</dbReference>
<dbReference type="Gene3D" id="2.40.50.1020">
    <property type="entry name" value="LytTr DNA-binding domain"/>
    <property type="match status" value="1"/>
</dbReference>
<evidence type="ECO:0000259" key="2">
    <source>
        <dbReference type="PROSITE" id="PS50110"/>
    </source>
</evidence>
<comment type="caution">
    <text evidence="4">The sequence shown here is derived from an EMBL/GenBank/DDBJ whole genome shotgun (WGS) entry which is preliminary data.</text>
</comment>
<organism evidence="4 5">
    <name type="scientific">Flavihumibacter stibioxidans</name>
    <dbReference type="NCBI Taxonomy" id="1834163"/>
    <lineage>
        <taxon>Bacteria</taxon>
        <taxon>Pseudomonadati</taxon>
        <taxon>Bacteroidota</taxon>
        <taxon>Chitinophagia</taxon>
        <taxon>Chitinophagales</taxon>
        <taxon>Chitinophagaceae</taxon>
        <taxon>Flavihumibacter</taxon>
    </lineage>
</organism>
<accession>A0ABR7M774</accession>
<dbReference type="InterPro" id="IPR046947">
    <property type="entry name" value="LytR-like"/>
</dbReference>
<evidence type="ECO:0000259" key="3">
    <source>
        <dbReference type="PROSITE" id="PS50930"/>
    </source>
</evidence>
<sequence length="181" mass="21040">MEFPVGIEVIKILGSTVQVIFCTAFSEFAVTSYDLDAVDYLMKPIAFSRFVKAINRIKSKERTEIKNIDISDDYIFVKTEHKGKLIRISLADIDFVEARSNYIAIHRGHSKTMVYSSLRDFEQRLRSSRFIRIHKSYIIDSYKIAHVENNAILLKNRSERIPLSKTYKAGFLDQIKNRLLL</sequence>
<dbReference type="PANTHER" id="PTHR37299">
    <property type="entry name" value="TRANSCRIPTIONAL REGULATOR-RELATED"/>
    <property type="match status" value="1"/>
</dbReference>
<reference evidence="4 5" key="1">
    <citation type="submission" date="2016-07" db="EMBL/GenBank/DDBJ databases">
        <title>Genome analysis of Flavihumibacter stibioxidans YS-17.</title>
        <authorList>
            <person name="Shi K."/>
            <person name="Han Y."/>
            <person name="Wang G."/>
        </authorList>
    </citation>
    <scope>NUCLEOTIDE SEQUENCE [LARGE SCALE GENOMIC DNA]</scope>
    <source>
        <strain evidence="4 5">YS-17</strain>
    </source>
</reference>
<evidence type="ECO:0000313" key="4">
    <source>
        <dbReference type="EMBL" id="MBC6490585.1"/>
    </source>
</evidence>
<dbReference type="PANTHER" id="PTHR37299:SF1">
    <property type="entry name" value="STAGE 0 SPORULATION PROTEIN A HOMOLOG"/>
    <property type="match status" value="1"/>
</dbReference>
<comment type="caution">
    <text evidence="1">Lacks conserved residue(s) required for the propagation of feature annotation.</text>
</comment>
<dbReference type="SMART" id="SM00850">
    <property type="entry name" value="LytTR"/>
    <property type="match status" value="1"/>
</dbReference>
<dbReference type="InterPro" id="IPR011006">
    <property type="entry name" value="CheY-like_superfamily"/>
</dbReference>